<dbReference type="AlphaFoldDB" id="A0A9P0E425"/>
<organism evidence="1 2">
    <name type="scientific">Nezara viridula</name>
    <name type="common">Southern green stink bug</name>
    <name type="synonym">Cimex viridulus</name>
    <dbReference type="NCBI Taxonomy" id="85310"/>
    <lineage>
        <taxon>Eukaryota</taxon>
        <taxon>Metazoa</taxon>
        <taxon>Ecdysozoa</taxon>
        <taxon>Arthropoda</taxon>
        <taxon>Hexapoda</taxon>
        <taxon>Insecta</taxon>
        <taxon>Pterygota</taxon>
        <taxon>Neoptera</taxon>
        <taxon>Paraneoptera</taxon>
        <taxon>Hemiptera</taxon>
        <taxon>Heteroptera</taxon>
        <taxon>Panheteroptera</taxon>
        <taxon>Pentatomomorpha</taxon>
        <taxon>Pentatomoidea</taxon>
        <taxon>Pentatomidae</taxon>
        <taxon>Pentatominae</taxon>
        <taxon>Nezara</taxon>
    </lineage>
</organism>
<dbReference type="Proteomes" id="UP001152798">
    <property type="component" value="Chromosome 1"/>
</dbReference>
<sequence>MYNTNLTDATTKRRDTRVKEYCKFPSTSLTCAVILKKVCW</sequence>
<name>A0A9P0E425_NEZVI</name>
<evidence type="ECO:0000313" key="2">
    <source>
        <dbReference type="Proteomes" id="UP001152798"/>
    </source>
</evidence>
<proteinExistence type="predicted"/>
<evidence type="ECO:0000313" key="1">
    <source>
        <dbReference type="EMBL" id="CAH1391957.1"/>
    </source>
</evidence>
<gene>
    <name evidence="1" type="ORF">NEZAVI_LOCUS2871</name>
</gene>
<accession>A0A9P0E425</accession>
<dbReference type="EMBL" id="OV725077">
    <property type="protein sequence ID" value="CAH1391957.1"/>
    <property type="molecule type" value="Genomic_DNA"/>
</dbReference>
<protein>
    <submittedName>
        <fullName evidence="1">Uncharacterized protein</fullName>
    </submittedName>
</protein>
<reference evidence="1" key="1">
    <citation type="submission" date="2022-01" db="EMBL/GenBank/DDBJ databases">
        <authorList>
            <person name="King R."/>
        </authorList>
    </citation>
    <scope>NUCLEOTIDE SEQUENCE</scope>
</reference>
<keyword evidence="2" id="KW-1185">Reference proteome</keyword>